<evidence type="ECO:0008006" key="3">
    <source>
        <dbReference type="Google" id="ProtNLM"/>
    </source>
</evidence>
<dbReference type="EMBL" id="CP046565">
    <property type="protein sequence ID" value="QJD30973.1"/>
    <property type="molecule type" value="Genomic_DNA"/>
</dbReference>
<organism evidence="1 2">
    <name type="scientific">Methylococcus geothermalis</name>
    <dbReference type="NCBI Taxonomy" id="2681310"/>
    <lineage>
        <taxon>Bacteria</taxon>
        <taxon>Pseudomonadati</taxon>
        <taxon>Pseudomonadota</taxon>
        <taxon>Gammaproteobacteria</taxon>
        <taxon>Methylococcales</taxon>
        <taxon>Methylococcaceae</taxon>
        <taxon>Methylococcus</taxon>
    </lineage>
</organism>
<gene>
    <name evidence="1" type="ORF">GNH96_14110</name>
</gene>
<dbReference type="Pfam" id="PF00805">
    <property type="entry name" value="Pentapeptide"/>
    <property type="match status" value="1"/>
</dbReference>
<proteinExistence type="predicted"/>
<keyword evidence="2" id="KW-1185">Reference proteome</keyword>
<sequence length="69" mass="7415">MTNLHGAQLGSANFADADLMAADLTGHGVPASLTQLKTRPLPARMEPMDPAADPRVFRWAAGNCHEFVR</sequence>
<protein>
    <recommendedName>
        <fullName evidence="3">Pentapeptide repeat protein</fullName>
    </recommendedName>
</protein>
<dbReference type="InterPro" id="IPR001646">
    <property type="entry name" value="5peptide_repeat"/>
</dbReference>
<dbReference type="KEGG" id="metu:GNH96_14110"/>
<dbReference type="Proteomes" id="UP000503004">
    <property type="component" value="Chromosome"/>
</dbReference>
<evidence type="ECO:0000313" key="2">
    <source>
        <dbReference type="Proteomes" id="UP000503004"/>
    </source>
</evidence>
<accession>A0A858QAX2</accession>
<reference evidence="2" key="1">
    <citation type="submission" date="2019-12" db="EMBL/GenBank/DDBJ databases">
        <authorList>
            <person name="Awala S.I."/>
            <person name="Rhee S.K."/>
        </authorList>
    </citation>
    <scope>NUCLEOTIDE SEQUENCE [LARGE SCALE GENOMIC DNA]</scope>
    <source>
        <strain evidence="2">IM1</strain>
    </source>
</reference>
<dbReference type="AlphaFoldDB" id="A0A858QAX2"/>
<name>A0A858QAX2_9GAMM</name>
<evidence type="ECO:0000313" key="1">
    <source>
        <dbReference type="EMBL" id="QJD30973.1"/>
    </source>
</evidence>